<feature type="signal peptide" evidence="1">
    <location>
        <begin position="1"/>
        <end position="26"/>
    </location>
</feature>
<dbReference type="AlphaFoldDB" id="A0A518K6D3"/>
<evidence type="ECO:0000313" key="3">
    <source>
        <dbReference type="Proteomes" id="UP000316426"/>
    </source>
</evidence>
<keyword evidence="3" id="KW-1185">Reference proteome</keyword>
<dbReference type="KEGG" id="bmei:Spa11_15360"/>
<dbReference type="EMBL" id="CP036349">
    <property type="protein sequence ID" value="QDV73340.1"/>
    <property type="molecule type" value="Genomic_DNA"/>
</dbReference>
<name>A0A518K6D3_9BACT</name>
<dbReference type="RefSeq" id="WP_145110135.1">
    <property type="nucleotide sequence ID" value="NZ_CP036349.1"/>
</dbReference>
<accession>A0A518K6D3</accession>
<protein>
    <submittedName>
        <fullName evidence="2">Uncharacterized protein</fullName>
    </submittedName>
</protein>
<reference evidence="2 3" key="1">
    <citation type="submission" date="2019-02" db="EMBL/GenBank/DDBJ databases">
        <title>Deep-cultivation of Planctomycetes and their phenomic and genomic characterization uncovers novel biology.</title>
        <authorList>
            <person name="Wiegand S."/>
            <person name="Jogler M."/>
            <person name="Boedeker C."/>
            <person name="Pinto D."/>
            <person name="Vollmers J."/>
            <person name="Rivas-Marin E."/>
            <person name="Kohn T."/>
            <person name="Peeters S.H."/>
            <person name="Heuer A."/>
            <person name="Rast P."/>
            <person name="Oberbeckmann S."/>
            <person name="Bunk B."/>
            <person name="Jeske O."/>
            <person name="Meyerdierks A."/>
            <person name="Storesund J.E."/>
            <person name="Kallscheuer N."/>
            <person name="Luecker S."/>
            <person name="Lage O.M."/>
            <person name="Pohl T."/>
            <person name="Merkel B.J."/>
            <person name="Hornburger P."/>
            <person name="Mueller R.-W."/>
            <person name="Bruemmer F."/>
            <person name="Labrenz M."/>
            <person name="Spormann A.M."/>
            <person name="Op den Camp H."/>
            <person name="Overmann J."/>
            <person name="Amann R."/>
            <person name="Jetten M.S.M."/>
            <person name="Mascher T."/>
            <person name="Medema M.H."/>
            <person name="Devos D.P."/>
            <person name="Kaster A.-K."/>
            <person name="Ovreas L."/>
            <person name="Rohde M."/>
            <person name="Galperin M.Y."/>
            <person name="Jogler C."/>
        </authorList>
    </citation>
    <scope>NUCLEOTIDE SEQUENCE [LARGE SCALE GENOMIC DNA]</scope>
    <source>
        <strain evidence="2 3">Spa11</strain>
    </source>
</reference>
<dbReference type="Proteomes" id="UP000316426">
    <property type="component" value="Chromosome"/>
</dbReference>
<evidence type="ECO:0000256" key="1">
    <source>
        <dbReference type="SAM" id="SignalP"/>
    </source>
</evidence>
<keyword evidence="1" id="KW-0732">Signal</keyword>
<sequence precursor="true">MSPYSRILFVVASSVALATAMAPARAQEAEPVELNEAENAFAKAMAGATLVGSFTLGEANPDEPPQLHVERYELGDVHKLPNGQWQMQTRIRYGDKDLKLPLMVPVEWVGANGPHPTPVVVIDNLFFPGAGTYSARVLFHEGHYAGHWSSKEHGGVLFGKILKAKEKP</sequence>
<feature type="chain" id="PRO_5021756014" evidence="1">
    <location>
        <begin position="27"/>
        <end position="168"/>
    </location>
</feature>
<organism evidence="2 3">
    <name type="scientific">Botrimarina mediterranea</name>
    <dbReference type="NCBI Taxonomy" id="2528022"/>
    <lineage>
        <taxon>Bacteria</taxon>
        <taxon>Pseudomonadati</taxon>
        <taxon>Planctomycetota</taxon>
        <taxon>Planctomycetia</taxon>
        <taxon>Pirellulales</taxon>
        <taxon>Lacipirellulaceae</taxon>
        <taxon>Botrimarina</taxon>
    </lineage>
</organism>
<evidence type="ECO:0000313" key="2">
    <source>
        <dbReference type="EMBL" id="QDV73340.1"/>
    </source>
</evidence>
<gene>
    <name evidence="2" type="ORF">Spa11_15360</name>
</gene>
<proteinExistence type="predicted"/>